<evidence type="ECO:0000313" key="5">
    <source>
        <dbReference type="Proteomes" id="UP001496627"/>
    </source>
</evidence>
<keyword evidence="5" id="KW-1185">Reference proteome</keyword>
<accession>A0ABV0LXN2</accession>
<dbReference type="SUPFAM" id="SSF56925">
    <property type="entry name" value="OMPA-like"/>
    <property type="match status" value="1"/>
</dbReference>
<dbReference type="Proteomes" id="UP001496627">
    <property type="component" value="Unassembled WGS sequence"/>
</dbReference>
<reference evidence="4 5" key="1">
    <citation type="submission" date="2024-05" db="EMBL/GenBank/DDBJ databases">
        <title>Neorhizobium sp. Rsf11, a plant growth promoting and heavy metal resistant PAH-degrader.</title>
        <authorList>
            <person name="Golubev S.N."/>
            <person name="Muratova A.Y."/>
            <person name="Markelova M.I."/>
        </authorList>
    </citation>
    <scope>NUCLEOTIDE SEQUENCE [LARGE SCALE GENOMIC DNA]</scope>
    <source>
        <strain evidence="4 5">Rsf11</strain>
    </source>
</reference>
<sequence length="279" mass="30264">MKKCLTSAFVLALTVSTANSADLYQPQPEPIMDAPEVTVQEASGWYLRGDVGYSFNDIRGANYYQGSNSTLTNFDHTSLKDSFLLGAGVGYQINNHLRTDVTFDYLTSADFRGGTSGVCGDGVGNPFVACSSSDKSYMHAYSLMANVYVDLGTYGYITPYVGGGIGGAYVKWGKLRNTICDDPYAAGCYTSEHEGQKSWRFTYALMAGAAIDITCNLKADIGYRYRHIMGGDMFGYNLGGGPGDDKGFDMHEARIGARYTFGGCDVPPYEPPPEPIVYK</sequence>
<evidence type="ECO:0000313" key="4">
    <source>
        <dbReference type="EMBL" id="MEQ1404363.1"/>
    </source>
</evidence>
<dbReference type="Gene3D" id="2.40.160.20">
    <property type="match status" value="1"/>
</dbReference>
<gene>
    <name evidence="4" type="ORF">ABK249_05415</name>
</gene>
<dbReference type="Pfam" id="PF13505">
    <property type="entry name" value="OMP_b-brl"/>
    <property type="match status" value="1"/>
</dbReference>
<keyword evidence="1 2" id="KW-0732">Signal</keyword>
<feature type="chain" id="PRO_5047143053" evidence="2">
    <location>
        <begin position="21"/>
        <end position="279"/>
    </location>
</feature>
<evidence type="ECO:0000259" key="3">
    <source>
        <dbReference type="Pfam" id="PF13505"/>
    </source>
</evidence>
<dbReference type="InterPro" id="IPR011250">
    <property type="entry name" value="OMP/PagP_B-barrel"/>
</dbReference>
<name>A0ABV0LXN2_9HYPH</name>
<dbReference type="InterPro" id="IPR027385">
    <property type="entry name" value="Beta-barrel_OMP"/>
</dbReference>
<dbReference type="RefSeq" id="WP_037149028.1">
    <property type="nucleotide sequence ID" value="NZ_JBEAAL010000002.1"/>
</dbReference>
<evidence type="ECO:0000256" key="2">
    <source>
        <dbReference type="SAM" id="SignalP"/>
    </source>
</evidence>
<proteinExistence type="predicted"/>
<evidence type="ECO:0000256" key="1">
    <source>
        <dbReference type="ARBA" id="ARBA00022729"/>
    </source>
</evidence>
<comment type="caution">
    <text evidence="4">The sequence shown here is derived from an EMBL/GenBank/DDBJ whole genome shotgun (WGS) entry which is preliminary data.</text>
</comment>
<dbReference type="EMBL" id="JBEAAL010000002">
    <property type="protein sequence ID" value="MEQ1404363.1"/>
    <property type="molecule type" value="Genomic_DNA"/>
</dbReference>
<organism evidence="4 5">
    <name type="scientific">Neorhizobium phenanthreniclasticum</name>
    <dbReference type="NCBI Taxonomy" id="3157917"/>
    <lineage>
        <taxon>Bacteria</taxon>
        <taxon>Pseudomonadati</taxon>
        <taxon>Pseudomonadota</taxon>
        <taxon>Alphaproteobacteria</taxon>
        <taxon>Hyphomicrobiales</taxon>
        <taxon>Rhizobiaceae</taxon>
        <taxon>Rhizobium/Agrobacterium group</taxon>
        <taxon>Neorhizobium</taxon>
    </lineage>
</organism>
<feature type="domain" description="Outer membrane protein beta-barrel" evidence="3">
    <location>
        <begin position="31"/>
        <end position="261"/>
    </location>
</feature>
<protein>
    <submittedName>
        <fullName evidence="4">Outer membrane protein</fullName>
    </submittedName>
</protein>
<feature type="signal peptide" evidence="2">
    <location>
        <begin position="1"/>
        <end position="20"/>
    </location>
</feature>